<keyword evidence="2" id="KW-0238">DNA-binding</keyword>
<dbReference type="RefSeq" id="WP_090557318.1">
    <property type="nucleotide sequence ID" value="NZ_FNRA01000007.1"/>
</dbReference>
<evidence type="ECO:0000256" key="4">
    <source>
        <dbReference type="PIRSR" id="PIRSR606118-50"/>
    </source>
</evidence>
<dbReference type="Pfam" id="PF07508">
    <property type="entry name" value="Recombinase"/>
    <property type="match status" value="1"/>
</dbReference>
<dbReference type="EMBL" id="FNRA01000007">
    <property type="protein sequence ID" value="SEA92189.1"/>
    <property type="molecule type" value="Genomic_DNA"/>
</dbReference>
<dbReference type="OrthoDB" id="9815006at2"/>
<dbReference type="InterPro" id="IPR036162">
    <property type="entry name" value="Resolvase-like_N_sf"/>
</dbReference>
<dbReference type="PANTHER" id="PTHR30461:SF2">
    <property type="entry name" value="SERINE RECOMBINASE PINE-RELATED"/>
    <property type="match status" value="1"/>
</dbReference>
<feature type="domain" description="Resolvase/invertase-type recombinase catalytic" evidence="6">
    <location>
        <begin position="3"/>
        <end position="152"/>
    </location>
</feature>
<dbReference type="PROSITE" id="PS51736">
    <property type="entry name" value="RECOMBINASES_3"/>
    <property type="match status" value="1"/>
</dbReference>
<dbReference type="InterPro" id="IPR038109">
    <property type="entry name" value="DNA_bind_recomb_sf"/>
</dbReference>
<evidence type="ECO:0000256" key="3">
    <source>
        <dbReference type="ARBA" id="ARBA00023172"/>
    </source>
</evidence>
<dbReference type="GO" id="GO:0000150">
    <property type="term" value="F:DNA strand exchange activity"/>
    <property type="evidence" value="ECO:0007669"/>
    <property type="project" value="InterPro"/>
</dbReference>
<dbReference type="InterPro" id="IPR011109">
    <property type="entry name" value="DNA_bind_recombinase_dom"/>
</dbReference>
<dbReference type="PANTHER" id="PTHR30461">
    <property type="entry name" value="DNA-INVERTASE FROM LAMBDOID PROPHAGE"/>
    <property type="match status" value="1"/>
</dbReference>
<evidence type="ECO:0000256" key="1">
    <source>
        <dbReference type="ARBA" id="ARBA00022908"/>
    </source>
</evidence>
<dbReference type="InterPro" id="IPR006119">
    <property type="entry name" value="Resolv_N"/>
</dbReference>
<evidence type="ECO:0000259" key="7">
    <source>
        <dbReference type="PROSITE" id="PS51737"/>
    </source>
</evidence>
<reference evidence="8 9" key="1">
    <citation type="submission" date="2016-10" db="EMBL/GenBank/DDBJ databases">
        <authorList>
            <person name="de Groot N.N."/>
        </authorList>
    </citation>
    <scope>NUCLEOTIDE SEQUENCE [LARGE SCALE GENOMIC DNA]</scope>
    <source>
        <strain evidence="8 9">DSM 19033</strain>
    </source>
</reference>
<evidence type="ECO:0000256" key="5">
    <source>
        <dbReference type="PROSITE-ProRule" id="PRU10137"/>
    </source>
</evidence>
<keyword evidence="3" id="KW-0233">DNA recombination</keyword>
<evidence type="ECO:0000313" key="8">
    <source>
        <dbReference type="EMBL" id="SEA92189.1"/>
    </source>
</evidence>
<keyword evidence="1" id="KW-0229">DNA integration</keyword>
<dbReference type="Gene3D" id="3.90.1750.20">
    <property type="entry name" value="Putative Large Serine Recombinase, Chain B, Domain 2"/>
    <property type="match status" value="1"/>
</dbReference>
<dbReference type="SMART" id="SM00857">
    <property type="entry name" value="Resolvase"/>
    <property type="match status" value="1"/>
</dbReference>
<dbReference type="SUPFAM" id="SSF53041">
    <property type="entry name" value="Resolvase-like"/>
    <property type="match status" value="1"/>
</dbReference>
<dbReference type="Pfam" id="PF00239">
    <property type="entry name" value="Resolvase"/>
    <property type="match status" value="1"/>
</dbReference>
<dbReference type="PROSITE" id="PS00397">
    <property type="entry name" value="RECOMBINASES_1"/>
    <property type="match status" value="1"/>
</dbReference>
<dbReference type="Proteomes" id="UP000198850">
    <property type="component" value="Unassembled WGS sequence"/>
</dbReference>
<protein>
    <submittedName>
        <fullName evidence="8">Site-specific DNA recombinase</fullName>
    </submittedName>
</protein>
<dbReference type="GO" id="GO:0003677">
    <property type="term" value="F:DNA binding"/>
    <property type="evidence" value="ECO:0007669"/>
    <property type="project" value="UniProtKB-KW"/>
</dbReference>
<dbReference type="Gene3D" id="3.40.50.1390">
    <property type="entry name" value="Resolvase, N-terminal catalytic domain"/>
    <property type="match status" value="1"/>
</dbReference>
<dbReference type="InterPro" id="IPR050639">
    <property type="entry name" value="SSR_resolvase"/>
</dbReference>
<evidence type="ECO:0000256" key="2">
    <source>
        <dbReference type="ARBA" id="ARBA00023125"/>
    </source>
</evidence>
<organism evidence="8 9">
    <name type="scientific">Pedobacter hartonius</name>
    <dbReference type="NCBI Taxonomy" id="425514"/>
    <lineage>
        <taxon>Bacteria</taxon>
        <taxon>Pseudomonadati</taxon>
        <taxon>Bacteroidota</taxon>
        <taxon>Sphingobacteriia</taxon>
        <taxon>Sphingobacteriales</taxon>
        <taxon>Sphingobacteriaceae</taxon>
        <taxon>Pedobacter</taxon>
    </lineage>
</organism>
<accession>A0A1H4F4K8</accession>
<gene>
    <name evidence="8" type="ORF">SAMN05443550_1077</name>
</gene>
<evidence type="ECO:0000259" key="6">
    <source>
        <dbReference type="PROSITE" id="PS51736"/>
    </source>
</evidence>
<keyword evidence="9" id="KW-1185">Reference proteome</keyword>
<dbReference type="PROSITE" id="PS51737">
    <property type="entry name" value="RECOMBINASE_DNA_BIND"/>
    <property type="match status" value="1"/>
</dbReference>
<sequence>MKKAILYVRVSTDEQADKGYSQRDQDERLRRYCEINNIEIIRTVFEDHSAKTFNRPEWKKLLTDLKRHRGKNTDVILFTKWDRFSRNAGDAYQMIAILKNLDIEAQAMEQPLDLEIPENKIMLAFYLAAPEVENDRRALNVKSGMRRAKKEGRCMGTAPFGYDNKTREDGSKYIAINPTEGPTMQYIFKSIHEGIFAPDQIRKKLNDEGIKISRANFYRQVRNPLYCGKIKIKAYKGEDEYLVDGQHEPLISEEMFYKVQDILTGRERPIQVAVKGNKALPLQGFLQCRMCNRGLTGSSSKSCTGNYYYYYHAQTQFGCGCRYRADMVHDGIEKLLKKFVPLPGMEELYKQVIADIYKMQRGNSSDERQGISAQIVKVQQKLTNARNLLVEDQIEAADFKIIKRECEDQLKRFELALTNLTIPKSNSMSIDRMLLTAIKALSRLKRMYLDGDVQTKRALLGCIFREKLLFDGKKYRTTRLNEAAALIFHITKNLRENENGKDAPPAQLSREVVYPDQMSNSFIEDLKKLASLFK</sequence>
<dbReference type="GO" id="GO:0015074">
    <property type="term" value="P:DNA integration"/>
    <property type="evidence" value="ECO:0007669"/>
    <property type="project" value="UniProtKB-KW"/>
</dbReference>
<dbReference type="InterPro" id="IPR006118">
    <property type="entry name" value="Recombinase_CS"/>
</dbReference>
<proteinExistence type="predicted"/>
<dbReference type="CDD" id="cd00338">
    <property type="entry name" value="Ser_Recombinase"/>
    <property type="match status" value="1"/>
</dbReference>
<name>A0A1H4F4K8_9SPHI</name>
<feature type="domain" description="Recombinase" evidence="7">
    <location>
        <begin position="159"/>
        <end position="269"/>
    </location>
</feature>
<dbReference type="AlphaFoldDB" id="A0A1H4F4K8"/>
<feature type="active site" description="O-(5'-phospho-DNA)-serine intermediate" evidence="4 5">
    <location>
        <position position="11"/>
    </location>
</feature>
<evidence type="ECO:0000313" key="9">
    <source>
        <dbReference type="Proteomes" id="UP000198850"/>
    </source>
</evidence>